<dbReference type="OrthoDB" id="10254973at2759"/>
<comment type="caution">
    <text evidence="6">The sequence shown here is derived from an EMBL/GenBank/DDBJ whole genome shotgun (WGS) entry which is preliminary data.</text>
</comment>
<dbReference type="STRING" id="188477.A0A3S0ZM46"/>
<dbReference type="InterPro" id="IPR027417">
    <property type="entry name" value="P-loop_NTPase"/>
</dbReference>
<feature type="non-terminal residue" evidence="6">
    <location>
        <position position="1"/>
    </location>
</feature>
<dbReference type="Proteomes" id="UP000271974">
    <property type="component" value="Unassembled WGS sequence"/>
</dbReference>
<evidence type="ECO:0000313" key="6">
    <source>
        <dbReference type="EMBL" id="RUS70585.1"/>
    </source>
</evidence>
<dbReference type="GO" id="GO:0016887">
    <property type="term" value="F:ATP hydrolysis activity"/>
    <property type="evidence" value="ECO:0007669"/>
    <property type="project" value="InterPro"/>
</dbReference>
<dbReference type="PANTHER" id="PTHR45916:SF1">
    <property type="entry name" value="STRUCTURAL MAINTENANCE OF CHROMOSOMES PROTEIN 5"/>
    <property type="match status" value="1"/>
</dbReference>
<feature type="domain" description="Rad50/SbcC-type AAA" evidence="5">
    <location>
        <begin position="82"/>
        <end position="270"/>
    </location>
</feature>
<gene>
    <name evidence="6" type="ORF">EGW08_021655</name>
</gene>
<dbReference type="InterPro" id="IPR038729">
    <property type="entry name" value="Rad50/SbcC_AAA"/>
</dbReference>
<protein>
    <recommendedName>
        <fullName evidence="2">Structural maintenance of chromosomes protein 5</fullName>
    </recommendedName>
</protein>
<dbReference type="GO" id="GO:0003697">
    <property type="term" value="F:single-stranded DNA binding"/>
    <property type="evidence" value="ECO:0007669"/>
    <property type="project" value="TreeGrafter"/>
</dbReference>
<feature type="coiled-coil region" evidence="4">
    <location>
        <begin position="820"/>
        <end position="858"/>
    </location>
</feature>
<dbReference type="Gene3D" id="3.40.50.300">
    <property type="entry name" value="P-loop containing nucleotide triphosphate hydrolases"/>
    <property type="match status" value="1"/>
</dbReference>
<feature type="coiled-coil region" evidence="4">
    <location>
        <begin position="698"/>
        <end position="732"/>
    </location>
</feature>
<name>A0A3S0ZM46_ELYCH</name>
<comment type="similarity">
    <text evidence="1">Belongs to the SMC family. SMC5 subfamily.</text>
</comment>
<dbReference type="GO" id="GO:0000724">
    <property type="term" value="P:double-strand break repair via homologous recombination"/>
    <property type="evidence" value="ECO:0007669"/>
    <property type="project" value="TreeGrafter"/>
</dbReference>
<dbReference type="SUPFAM" id="SSF52540">
    <property type="entry name" value="P-loop containing nucleoside triphosphate hydrolases"/>
    <property type="match status" value="1"/>
</dbReference>
<feature type="non-terminal residue" evidence="6">
    <location>
        <position position="910"/>
    </location>
</feature>
<evidence type="ECO:0000256" key="4">
    <source>
        <dbReference type="SAM" id="Coils"/>
    </source>
</evidence>
<dbReference type="AlphaFoldDB" id="A0A3S0ZM46"/>
<proteinExistence type="inferred from homology"/>
<keyword evidence="7" id="KW-1185">Reference proteome</keyword>
<dbReference type="EMBL" id="RQTK01001377">
    <property type="protein sequence ID" value="RUS70585.1"/>
    <property type="molecule type" value="Genomic_DNA"/>
</dbReference>
<dbReference type="GO" id="GO:0030915">
    <property type="term" value="C:Smc5-Smc6 complex"/>
    <property type="evidence" value="ECO:0007669"/>
    <property type="project" value="TreeGrafter"/>
</dbReference>
<reference evidence="6 7" key="1">
    <citation type="submission" date="2019-01" db="EMBL/GenBank/DDBJ databases">
        <title>A draft genome assembly of the solar-powered sea slug Elysia chlorotica.</title>
        <authorList>
            <person name="Cai H."/>
            <person name="Li Q."/>
            <person name="Fang X."/>
            <person name="Li J."/>
            <person name="Curtis N.E."/>
            <person name="Altenburger A."/>
            <person name="Shibata T."/>
            <person name="Feng M."/>
            <person name="Maeda T."/>
            <person name="Schwartz J.A."/>
            <person name="Shigenobu S."/>
            <person name="Lundholm N."/>
            <person name="Nishiyama T."/>
            <person name="Yang H."/>
            <person name="Hasebe M."/>
            <person name="Li S."/>
            <person name="Pierce S.K."/>
            <person name="Wang J."/>
        </authorList>
    </citation>
    <scope>NUCLEOTIDE SEQUENCE [LARGE SCALE GENOMIC DNA]</scope>
    <source>
        <strain evidence="6">EC2010</strain>
        <tissue evidence="6">Whole organism of an adult</tissue>
    </source>
</reference>
<keyword evidence="3 4" id="KW-0175">Coiled coil</keyword>
<evidence type="ECO:0000256" key="3">
    <source>
        <dbReference type="ARBA" id="ARBA00023054"/>
    </source>
</evidence>
<evidence type="ECO:0000313" key="7">
    <source>
        <dbReference type="Proteomes" id="UP000271974"/>
    </source>
</evidence>
<dbReference type="GO" id="GO:0005634">
    <property type="term" value="C:nucleus"/>
    <property type="evidence" value="ECO:0007669"/>
    <property type="project" value="TreeGrafter"/>
</dbReference>
<dbReference type="PANTHER" id="PTHR45916">
    <property type="entry name" value="STRUCTURAL MAINTENANCE OF CHROMOSOMES PROTEIN 5"/>
    <property type="match status" value="1"/>
</dbReference>
<evidence type="ECO:0000256" key="2">
    <source>
        <dbReference type="ARBA" id="ARBA00018687"/>
    </source>
</evidence>
<evidence type="ECO:0000259" key="5">
    <source>
        <dbReference type="Pfam" id="PF13476"/>
    </source>
</evidence>
<evidence type="ECO:0000256" key="1">
    <source>
        <dbReference type="ARBA" id="ARBA00010171"/>
    </source>
</evidence>
<dbReference type="Pfam" id="PF13476">
    <property type="entry name" value="AAA_23"/>
    <property type="match status" value="1"/>
</dbReference>
<accession>A0A3S0ZM46</accession>
<feature type="coiled-coil region" evidence="4">
    <location>
        <begin position="243"/>
        <end position="421"/>
    </location>
</feature>
<organism evidence="6 7">
    <name type="scientific">Elysia chlorotica</name>
    <name type="common">Eastern emerald elysia</name>
    <name type="synonym">Sea slug</name>
    <dbReference type="NCBI Taxonomy" id="188477"/>
    <lineage>
        <taxon>Eukaryota</taxon>
        <taxon>Metazoa</taxon>
        <taxon>Spiralia</taxon>
        <taxon>Lophotrochozoa</taxon>
        <taxon>Mollusca</taxon>
        <taxon>Gastropoda</taxon>
        <taxon>Heterobranchia</taxon>
        <taxon>Euthyneura</taxon>
        <taxon>Panpulmonata</taxon>
        <taxon>Sacoglossa</taxon>
        <taxon>Placobranchoidea</taxon>
        <taxon>Plakobranchidae</taxon>
        <taxon>Elysia</taxon>
    </lineage>
</organism>
<sequence length="910" mass="106760">FFRLILYFNVTVIDRGFISWGKKAIAQIVKVTTYCIFESVNKMDQQKRKASAESDESSRSNKSRTIFPTKEGAGFVEGSIVRIKLIKFLTYDEVEFRTGPYLNVIIGPNGTGKSAIVCAICLGLAGKTSWLGRATDPKDFIKYGAQSAKTEIELFNPFDECNYVIAREISHGKSSHWWINNRTTTQKAVEELVAKLNIQVGNLCQFLPQEKVAEFARMTMQELLENTEKSVCRDDMYENHQRLKTARREARTMEEDLKSLEEELDQKRQKNIRLEEDVKSYNDRKKFLEKVEVLKMKKPWLESGLLKEQYERAKEERDRKFDELKREKKQTEEIQRKHNGLKEKKENIEKETRQMSKTILSKTKDVEEHRAILGNMTEKIEQEKNEFNSKLKEEETRKKKLGALQKELASLEQQLVDISSSSDEHEITQNLDRVAKDLRDVNLQMTNVQTQGEQLFKEINNIKAEIRANETRLREIRNVNNRRLEILRTLHQHTYDAVLWLRENKDQFKGTIHEPLIICLNVTNPADAKLVESHISFNDLKSFVCEDPDDLDLFMRKMKNELRLRVNAIRAPPQPASSFKPQYPISHYKKYGFQRYMQQLFTCPEPVMRYLCLMYNVHRIPVGSRDIKNNTERISAECQELNTYYAPDVQYSVKRSKYSDNVSHRNTALKEPRAFTDSINVEREQELTNQNKEFSLHQQAKEEEYKVLQEESDKLVKEINDLREQKRSLMKRKDQRKGLETHIKTKKQKIEFINSEELNVQEERDRLHVQLKVIVKEKLKLFRKIKCLSAECVSLAKVRVERSLQLAECSAVFYTADAELQKARHKFEGLEREVRELKDHVKDTKEQTEAKLREAKQAAGIGPNDELEEKLVERGVWEDFQNAPQRLQDLENEIYSMQARAEAMFMVDEE</sequence>